<keyword evidence="2" id="KW-0614">Plasmid</keyword>
<dbReference type="RefSeq" id="WP_099516098.1">
    <property type="nucleotide sequence ID" value="NZ_CP016620.1"/>
</dbReference>
<keyword evidence="1" id="KW-0812">Transmembrane</keyword>
<sequence>MPIFDHSASRPGCAEANLPQSVLGPAKPSFPSLQLLSGDFRGRQRRASVKRALVVLALLGLFCGSAAVMSERPQPPPGAAPVWLPAAAHAPVRAHAKARTELPASESLTEMTYCLWSEAPGEPPAASRLVAEADIDSGALHARSC</sequence>
<keyword evidence="1" id="KW-0472">Membrane</keyword>
<name>A0A1B2EZB0_9HYPH</name>
<accession>A0A1B2EZB0</accession>
<geneLocation type="plasmid" evidence="2">
    <name>unnamed4</name>
</geneLocation>
<reference evidence="2" key="1">
    <citation type="submission" date="2016-07" db="EMBL/GenBank/DDBJ databases">
        <title>Microvirga ossetica sp. nov. a new species of rhizobia isolated from root nodules of the legume species Vicia alpestris Steven originated from North Ossetia region in the Caucasus.</title>
        <authorList>
            <person name="Safronova V.I."/>
            <person name="Kuznetsova I.G."/>
            <person name="Sazanova A.L."/>
            <person name="Belimov A."/>
            <person name="Andronov E."/>
            <person name="Osledkin Y.S."/>
            <person name="Onishchuk O.P."/>
            <person name="Kurchak O.N."/>
            <person name="Shaposhnikov A.I."/>
            <person name="Willems A."/>
            <person name="Tikhonovich I.A."/>
        </authorList>
    </citation>
    <scope>NUCLEOTIDE SEQUENCE [LARGE SCALE GENOMIC DNA]</scope>
    <source>
        <strain evidence="2">V5/3M</strain>
        <plasmid evidence="2">unnamed4</plasmid>
    </source>
</reference>
<evidence type="ECO:0000313" key="2">
    <source>
        <dbReference type="EMBL" id="ANY85320.1"/>
    </source>
</evidence>
<gene>
    <name evidence="2" type="ORF">BB934_44980</name>
</gene>
<dbReference type="KEGG" id="moc:BB934_44980"/>
<organism evidence="2">
    <name type="scientific">Microvirga ossetica</name>
    <dbReference type="NCBI Taxonomy" id="1882682"/>
    <lineage>
        <taxon>Bacteria</taxon>
        <taxon>Pseudomonadati</taxon>
        <taxon>Pseudomonadota</taxon>
        <taxon>Alphaproteobacteria</taxon>
        <taxon>Hyphomicrobiales</taxon>
        <taxon>Methylobacteriaceae</taxon>
        <taxon>Microvirga</taxon>
    </lineage>
</organism>
<dbReference type="OrthoDB" id="9929247at2"/>
<proteinExistence type="predicted"/>
<protein>
    <submittedName>
        <fullName evidence="2">Uncharacterized protein</fullName>
    </submittedName>
</protein>
<feature type="transmembrane region" description="Helical" evidence="1">
    <location>
        <begin position="51"/>
        <end position="69"/>
    </location>
</feature>
<dbReference type="AlphaFoldDB" id="A0A1B2EZB0"/>
<dbReference type="EMBL" id="CP016620">
    <property type="protein sequence ID" value="ANY85320.1"/>
    <property type="molecule type" value="Genomic_DNA"/>
</dbReference>
<evidence type="ECO:0000256" key="1">
    <source>
        <dbReference type="SAM" id="Phobius"/>
    </source>
</evidence>
<keyword evidence="1" id="KW-1133">Transmembrane helix</keyword>